<accession>Q98FM4</accession>
<protein>
    <submittedName>
        <fullName evidence="1">Mlr3707 protein</fullName>
    </submittedName>
</protein>
<reference evidence="1 2" key="1">
    <citation type="journal article" date="2000" name="DNA Res.">
        <title>Complete genome structure of the nitrogen-fixing symbiotic bacterium Mesorhizobium loti.</title>
        <authorList>
            <person name="Kaneko T."/>
            <person name="Nakamura Y."/>
            <person name="Sato S."/>
            <person name="Asamizu E."/>
            <person name="Kato T."/>
            <person name="Sasamoto S."/>
            <person name="Watanabe A."/>
            <person name="Idesawa K."/>
            <person name="Ishikawa A."/>
            <person name="Kawashima K."/>
            <person name="Kimura T."/>
            <person name="Kishida Y."/>
            <person name="Kiyokawa C."/>
            <person name="Kohara M."/>
            <person name="Matsumoto M."/>
            <person name="Matsuno A."/>
            <person name="Mochizuki Y."/>
            <person name="Nakayama S."/>
            <person name="Nakazaki N."/>
            <person name="Shimpo S."/>
            <person name="Sugimoto M."/>
            <person name="Takeuchi C."/>
            <person name="Yamada M."/>
            <person name="Tabata S."/>
        </authorList>
    </citation>
    <scope>NUCLEOTIDE SEQUENCE [LARGE SCALE GENOMIC DNA]</scope>
    <source>
        <strain evidence="2">LMG 29417 / CECT 9101 / MAFF 303099</strain>
    </source>
</reference>
<evidence type="ECO:0000313" key="2">
    <source>
        <dbReference type="Proteomes" id="UP000000552"/>
    </source>
</evidence>
<dbReference type="AlphaFoldDB" id="Q98FM4"/>
<evidence type="ECO:0000313" key="1">
    <source>
        <dbReference type="EMBL" id="BAB50543.1"/>
    </source>
</evidence>
<proteinExistence type="predicted"/>
<name>Q98FM4_RHILO</name>
<dbReference type="KEGG" id="mlo:mlr3707"/>
<organism evidence="1 2">
    <name type="scientific">Mesorhizobium japonicum (strain LMG 29417 / CECT 9101 / MAFF 303099)</name>
    <name type="common">Mesorhizobium loti (strain MAFF 303099)</name>
    <dbReference type="NCBI Taxonomy" id="266835"/>
    <lineage>
        <taxon>Bacteria</taxon>
        <taxon>Pseudomonadati</taxon>
        <taxon>Pseudomonadota</taxon>
        <taxon>Alphaproteobacteria</taxon>
        <taxon>Hyphomicrobiales</taxon>
        <taxon>Phyllobacteriaceae</taxon>
        <taxon>Mesorhizobium</taxon>
    </lineage>
</organism>
<gene>
    <name evidence="1" type="ordered locus">mlr3707</name>
</gene>
<dbReference type="Proteomes" id="UP000000552">
    <property type="component" value="Chromosome"/>
</dbReference>
<dbReference type="HOGENOM" id="CLU_2193809_0_0_5"/>
<dbReference type="eggNOG" id="ENOG5033H8T">
    <property type="taxonomic scope" value="Bacteria"/>
</dbReference>
<dbReference type="EMBL" id="BA000012">
    <property type="protein sequence ID" value="BAB50543.1"/>
    <property type="molecule type" value="Genomic_DNA"/>
</dbReference>
<sequence>MSPRPLRNFWPIWAVVVARGHVAMEHIAALLLVIGCSNSMTDCRELQVPVSIFETADECTAERPFAMGDVQGQAQHIVAKCLAVDPALEDDYDQVVWNVRPDGSLDASLAISSLVMASNAMRPEKDYLSQE</sequence>